<dbReference type="EMBL" id="VTWU01000003">
    <property type="protein sequence ID" value="KAA9333144.1"/>
    <property type="molecule type" value="Genomic_DNA"/>
</dbReference>
<dbReference type="Proteomes" id="UP000326380">
    <property type="component" value="Unassembled WGS sequence"/>
</dbReference>
<sequence>MPQPITYRELTPADAAAFRTLRLQALHASPEAFGSTLEEELTSVDRRFAQQFSGPGRCITGAFDGEQLIGMMGFVRETRHKTQHRGSIWGVFVAPEYRGLGIGTGLFQHLLHRLDALDGLEQIELVVSEQSPAARRLYERAGFVEFGRLPGAFSSPDDGPPVSVVYMVRRRQEPGGA</sequence>
<evidence type="ECO:0000256" key="2">
    <source>
        <dbReference type="ARBA" id="ARBA00023315"/>
    </source>
</evidence>
<dbReference type="Gene3D" id="3.40.630.30">
    <property type="match status" value="1"/>
</dbReference>
<accession>A0A7L4ZY34</accession>
<dbReference type="GO" id="GO:0016747">
    <property type="term" value="F:acyltransferase activity, transferring groups other than amino-acyl groups"/>
    <property type="evidence" value="ECO:0007669"/>
    <property type="project" value="InterPro"/>
</dbReference>
<proteinExistence type="predicted"/>
<dbReference type="CDD" id="cd04301">
    <property type="entry name" value="NAT_SF"/>
    <property type="match status" value="1"/>
</dbReference>
<protein>
    <submittedName>
        <fullName evidence="3">GNAT family N-acetyltransferase</fullName>
    </submittedName>
</protein>
<dbReference type="InterPro" id="IPR000182">
    <property type="entry name" value="GNAT_dom"/>
</dbReference>
<evidence type="ECO:0000313" key="3">
    <source>
        <dbReference type="EMBL" id="KAA9333144.1"/>
    </source>
</evidence>
<keyword evidence="4" id="KW-1185">Reference proteome</keyword>
<organism evidence="3 4">
    <name type="scientific">Hymenobacter busanensis</name>
    <dbReference type="NCBI Taxonomy" id="2607656"/>
    <lineage>
        <taxon>Bacteria</taxon>
        <taxon>Pseudomonadati</taxon>
        <taxon>Bacteroidota</taxon>
        <taxon>Cytophagia</taxon>
        <taxon>Cytophagales</taxon>
        <taxon>Hymenobacteraceae</taxon>
        <taxon>Hymenobacter</taxon>
    </lineage>
</organism>
<dbReference type="RefSeq" id="WP_151078564.1">
    <property type="nucleotide sequence ID" value="NZ_CP047647.1"/>
</dbReference>
<keyword evidence="2" id="KW-0012">Acyltransferase</keyword>
<dbReference type="PROSITE" id="PS51186">
    <property type="entry name" value="GNAT"/>
    <property type="match status" value="1"/>
</dbReference>
<dbReference type="PANTHER" id="PTHR43877">
    <property type="entry name" value="AMINOALKYLPHOSPHONATE N-ACETYLTRANSFERASE-RELATED-RELATED"/>
    <property type="match status" value="1"/>
</dbReference>
<evidence type="ECO:0000313" key="4">
    <source>
        <dbReference type="Proteomes" id="UP000326380"/>
    </source>
</evidence>
<dbReference type="SUPFAM" id="SSF55729">
    <property type="entry name" value="Acyl-CoA N-acyltransferases (Nat)"/>
    <property type="match status" value="1"/>
</dbReference>
<dbReference type="InterPro" id="IPR016181">
    <property type="entry name" value="Acyl_CoA_acyltransferase"/>
</dbReference>
<gene>
    <name evidence="3" type="ORF">F0P96_09185</name>
</gene>
<dbReference type="AlphaFoldDB" id="A0A7L4ZY34"/>
<dbReference type="Pfam" id="PF00583">
    <property type="entry name" value="Acetyltransf_1"/>
    <property type="match status" value="1"/>
</dbReference>
<comment type="caution">
    <text evidence="3">The sequence shown here is derived from an EMBL/GenBank/DDBJ whole genome shotgun (WGS) entry which is preliminary data.</text>
</comment>
<dbReference type="InterPro" id="IPR050832">
    <property type="entry name" value="Bact_Acetyltransf"/>
</dbReference>
<evidence type="ECO:0000256" key="1">
    <source>
        <dbReference type="ARBA" id="ARBA00022679"/>
    </source>
</evidence>
<reference evidence="3 4" key="1">
    <citation type="submission" date="2019-09" db="EMBL/GenBank/DDBJ databases">
        <title>Genome sequence of Hymenobacter sp. M3.</title>
        <authorList>
            <person name="Srinivasan S."/>
        </authorList>
    </citation>
    <scope>NUCLEOTIDE SEQUENCE [LARGE SCALE GENOMIC DNA]</scope>
    <source>
        <strain evidence="3 4">M3</strain>
    </source>
</reference>
<keyword evidence="1" id="KW-0808">Transferase</keyword>
<name>A0A7L4ZY34_9BACT</name>